<dbReference type="eggNOG" id="ENOG5033IHD">
    <property type="taxonomic scope" value="Bacteria"/>
</dbReference>
<name>B9Z6V4_9NEIS</name>
<dbReference type="EMBL" id="ACIS01000009">
    <property type="protein sequence ID" value="EEG07269.1"/>
    <property type="molecule type" value="Genomic_DNA"/>
</dbReference>
<reference evidence="2 3" key="1">
    <citation type="submission" date="2009-02" db="EMBL/GenBank/DDBJ databases">
        <title>Sequencing of the draft genome and assembly of Lutiella nitroferrum 2002.</title>
        <authorList>
            <consortium name="US DOE Joint Genome Institute (JGI-PGF)"/>
            <person name="Lucas S."/>
            <person name="Copeland A."/>
            <person name="Lapidus A."/>
            <person name="Glavina del Rio T."/>
            <person name="Tice H."/>
            <person name="Bruce D."/>
            <person name="Goodwin L."/>
            <person name="Pitluck S."/>
            <person name="Larimer F."/>
            <person name="Land M.L."/>
            <person name="Hauser L."/>
            <person name="Coates J.D."/>
        </authorList>
    </citation>
    <scope>NUCLEOTIDE SEQUENCE [LARGE SCALE GENOMIC DNA]</scope>
    <source>
        <strain evidence="2 3">2002</strain>
    </source>
</reference>
<feature type="region of interest" description="Disordered" evidence="1">
    <location>
        <begin position="1"/>
        <end position="25"/>
    </location>
</feature>
<feature type="region of interest" description="Disordered" evidence="1">
    <location>
        <begin position="116"/>
        <end position="164"/>
    </location>
</feature>
<comment type="caution">
    <text evidence="2">The sequence shown here is derived from an EMBL/GenBank/DDBJ whole genome shotgun (WGS) entry which is preliminary data.</text>
</comment>
<accession>B9Z6V4</accession>
<dbReference type="Proteomes" id="UP000003165">
    <property type="component" value="Unassembled WGS sequence"/>
</dbReference>
<feature type="compositionally biased region" description="Pro residues" evidence="1">
    <location>
        <begin position="123"/>
        <end position="137"/>
    </location>
</feature>
<proteinExistence type="predicted"/>
<organism evidence="2 3">
    <name type="scientific">Pseudogulbenkiania ferrooxidans 2002</name>
    <dbReference type="NCBI Taxonomy" id="279714"/>
    <lineage>
        <taxon>Bacteria</taxon>
        <taxon>Pseudomonadati</taxon>
        <taxon>Pseudomonadota</taxon>
        <taxon>Betaproteobacteria</taxon>
        <taxon>Neisseriales</taxon>
        <taxon>Chromobacteriaceae</taxon>
        <taxon>Pseudogulbenkiania</taxon>
    </lineage>
</organism>
<evidence type="ECO:0000313" key="2">
    <source>
        <dbReference type="EMBL" id="EEG07269.1"/>
    </source>
</evidence>
<dbReference type="AlphaFoldDB" id="B9Z6V4"/>
<dbReference type="RefSeq" id="WP_008955109.1">
    <property type="nucleotide sequence ID" value="NZ_ACIS01000009.1"/>
</dbReference>
<evidence type="ECO:0000256" key="1">
    <source>
        <dbReference type="SAM" id="MobiDB-lite"/>
    </source>
</evidence>
<keyword evidence="3" id="KW-1185">Reference proteome</keyword>
<protein>
    <submittedName>
        <fullName evidence="2">Uncharacterized protein</fullName>
    </submittedName>
</protein>
<sequence>MSRPPGLPKTGGRKPGSPNRNQLTEDMRKSIVAVFKKMGGTRWLLDWAKENETEFVRLVLSRVLPAAPRDDSPNLVINTGPQVNVDELSDLQAASRIAFALQTFAAERLEPQLIEGEHVKPAPAEPTPTPAPAPQAPEPASEAEREVAHFGSGAEQGVKRRNLL</sequence>
<gene>
    <name evidence="2" type="ORF">FuraDRAFT_3090</name>
</gene>
<evidence type="ECO:0000313" key="3">
    <source>
        <dbReference type="Proteomes" id="UP000003165"/>
    </source>
</evidence>